<gene>
    <name evidence="1" type="ORF">HID58_024986</name>
</gene>
<feature type="non-terminal residue" evidence="1">
    <location>
        <position position="1"/>
    </location>
</feature>
<evidence type="ECO:0000313" key="1">
    <source>
        <dbReference type="EMBL" id="KAH0917326.1"/>
    </source>
</evidence>
<name>A0ABQ8CJR8_BRANA</name>
<dbReference type="EMBL" id="JAGKQM010000007">
    <property type="protein sequence ID" value="KAH0917326.1"/>
    <property type="molecule type" value="Genomic_DNA"/>
</dbReference>
<keyword evidence="2" id="KW-1185">Reference proteome</keyword>
<protein>
    <submittedName>
        <fullName evidence="1">Uncharacterized protein</fullName>
    </submittedName>
</protein>
<reference evidence="1 2" key="1">
    <citation type="submission" date="2021-05" db="EMBL/GenBank/DDBJ databases">
        <title>Genome Assembly of Synthetic Allotetraploid Brassica napus Reveals Homoeologous Exchanges between Subgenomes.</title>
        <authorList>
            <person name="Davis J.T."/>
        </authorList>
    </citation>
    <scope>NUCLEOTIDE SEQUENCE [LARGE SCALE GENOMIC DNA]</scope>
    <source>
        <strain evidence="2">cv. Da-Ae</strain>
        <tissue evidence="1">Seedling</tissue>
    </source>
</reference>
<evidence type="ECO:0000313" key="2">
    <source>
        <dbReference type="Proteomes" id="UP000824890"/>
    </source>
</evidence>
<organism evidence="1 2">
    <name type="scientific">Brassica napus</name>
    <name type="common">Rape</name>
    <dbReference type="NCBI Taxonomy" id="3708"/>
    <lineage>
        <taxon>Eukaryota</taxon>
        <taxon>Viridiplantae</taxon>
        <taxon>Streptophyta</taxon>
        <taxon>Embryophyta</taxon>
        <taxon>Tracheophyta</taxon>
        <taxon>Spermatophyta</taxon>
        <taxon>Magnoliopsida</taxon>
        <taxon>eudicotyledons</taxon>
        <taxon>Gunneridae</taxon>
        <taxon>Pentapetalae</taxon>
        <taxon>rosids</taxon>
        <taxon>malvids</taxon>
        <taxon>Brassicales</taxon>
        <taxon>Brassicaceae</taxon>
        <taxon>Brassiceae</taxon>
        <taxon>Brassica</taxon>
    </lineage>
</organism>
<proteinExistence type="predicted"/>
<dbReference type="Proteomes" id="UP000824890">
    <property type="component" value="Unassembled WGS sequence"/>
</dbReference>
<sequence length="136" mass="15964">TGRVRHSRRRKAVATEERRIKAIRDQPCPVKLARQRNHIFLNQVFLKKFWIVLLKFIVKEDSKAYNLQSSFFLKHDPYVVFNLGKQVSVSLCDCLLTCIYRLFVDLKSYCHNLLIVQKLQTAIVNSNLNPYGIKNL</sequence>
<accession>A0ABQ8CJR8</accession>
<comment type="caution">
    <text evidence="1">The sequence shown here is derived from an EMBL/GenBank/DDBJ whole genome shotgun (WGS) entry which is preliminary data.</text>
</comment>